<accession>A0A016QMF4</accession>
<dbReference type="STRING" id="1476583.DEIPH_ctg046orf0056"/>
<evidence type="ECO:0000259" key="11">
    <source>
        <dbReference type="PROSITE" id="PS50110"/>
    </source>
</evidence>
<dbReference type="GO" id="GO:0000156">
    <property type="term" value="F:phosphorelay response regulator activity"/>
    <property type="evidence" value="ECO:0007669"/>
    <property type="project" value="TreeGrafter"/>
</dbReference>
<protein>
    <recommendedName>
        <fullName evidence="9">Transcriptional regulatory protein</fullName>
    </recommendedName>
</protein>
<dbReference type="AlphaFoldDB" id="A0A016QMF4"/>
<dbReference type="PANTHER" id="PTHR45526">
    <property type="entry name" value="TRANSCRIPTIONAL REGULATORY PROTEIN DPIA"/>
    <property type="match status" value="1"/>
</dbReference>
<organism evidence="12 13">
    <name type="scientific">Deinococcus phoenicis</name>
    <dbReference type="NCBI Taxonomy" id="1476583"/>
    <lineage>
        <taxon>Bacteria</taxon>
        <taxon>Thermotogati</taxon>
        <taxon>Deinococcota</taxon>
        <taxon>Deinococci</taxon>
        <taxon>Deinococcales</taxon>
        <taxon>Deinococcaceae</taxon>
        <taxon>Deinococcus</taxon>
    </lineage>
</organism>
<dbReference type="Gene3D" id="3.40.50.2300">
    <property type="match status" value="1"/>
</dbReference>
<evidence type="ECO:0000256" key="6">
    <source>
        <dbReference type="ARBA" id="ARBA00023125"/>
    </source>
</evidence>
<gene>
    <name evidence="12" type="ORF">DEIPH_ctg046orf0056</name>
</gene>
<dbReference type="InterPro" id="IPR001789">
    <property type="entry name" value="Sig_transdc_resp-reg_receiver"/>
</dbReference>
<dbReference type="RefSeq" id="WP_034358993.1">
    <property type="nucleotide sequence ID" value="NZ_JHAC01000044.1"/>
</dbReference>
<dbReference type="Proteomes" id="UP000020492">
    <property type="component" value="Unassembled WGS sequence"/>
</dbReference>
<evidence type="ECO:0000256" key="4">
    <source>
        <dbReference type="ARBA" id="ARBA00023012"/>
    </source>
</evidence>
<evidence type="ECO:0000256" key="8">
    <source>
        <dbReference type="ARBA" id="ARBA00023163"/>
    </source>
</evidence>
<feature type="modified residue" description="4-aspartylphosphate" evidence="10">
    <location>
        <position position="58"/>
    </location>
</feature>
<dbReference type="eggNOG" id="COG4565">
    <property type="taxonomic scope" value="Bacteria"/>
</dbReference>
<reference evidence="12 13" key="1">
    <citation type="submission" date="2014-03" db="EMBL/GenBank/DDBJ databases">
        <title>Draft genome sequence of Deinococcus phoenicis 1P10ME.</title>
        <authorList>
            <person name="Stepanov V.G."/>
            <person name="Vaishampayan P."/>
            <person name="Venkateswaran K."/>
            <person name="Fox G.E."/>
        </authorList>
    </citation>
    <scope>NUCLEOTIDE SEQUENCE [LARGE SCALE GENOMIC DNA]</scope>
    <source>
        <strain evidence="12 13">1P10ME</strain>
    </source>
</reference>
<dbReference type="GO" id="GO:0003677">
    <property type="term" value="F:DNA binding"/>
    <property type="evidence" value="ECO:0007669"/>
    <property type="project" value="UniProtKB-KW"/>
</dbReference>
<dbReference type="PROSITE" id="PS50110">
    <property type="entry name" value="RESPONSE_REGULATORY"/>
    <property type="match status" value="1"/>
</dbReference>
<feature type="domain" description="Response regulatory" evidence="11">
    <location>
        <begin position="7"/>
        <end position="123"/>
    </location>
</feature>
<keyword evidence="13" id="KW-1185">Reference proteome</keyword>
<dbReference type="OrthoDB" id="9759232at2"/>
<keyword evidence="6 9" id="KW-0238">DNA-binding</keyword>
<keyword evidence="4 9" id="KW-0902">Two-component regulatory system</keyword>
<name>A0A016QMF4_9DEIO</name>
<evidence type="ECO:0000256" key="7">
    <source>
        <dbReference type="ARBA" id="ARBA00023159"/>
    </source>
</evidence>
<evidence type="ECO:0000256" key="9">
    <source>
        <dbReference type="PIRNR" id="PIRNR006171"/>
    </source>
</evidence>
<evidence type="ECO:0000256" key="3">
    <source>
        <dbReference type="ARBA" id="ARBA00022553"/>
    </source>
</evidence>
<evidence type="ECO:0000256" key="1">
    <source>
        <dbReference type="ARBA" id="ARBA00004496"/>
    </source>
</evidence>
<evidence type="ECO:0000256" key="2">
    <source>
        <dbReference type="ARBA" id="ARBA00022490"/>
    </source>
</evidence>
<dbReference type="PANTHER" id="PTHR45526:SF1">
    <property type="entry name" value="TRANSCRIPTIONAL REGULATORY PROTEIN DCUR-RELATED"/>
    <property type="match status" value="1"/>
</dbReference>
<dbReference type="EMBL" id="JHAC01000044">
    <property type="protein sequence ID" value="EYB67253.1"/>
    <property type="molecule type" value="Genomic_DNA"/>
</dbReference>
<keyword evidence="3 10" id="KW-0597">Phosphoprotein</keyword>
<dbReference type="GO" id="GO:0003700">
    <property type="term" value="F:DNA-binding transcription factor activity"/>
    <property type="evidence" value="ECO:0007669"/>
    <property type="project" value="InterPro"/>
</dbReference>
<proteinExistence type="predicted"/>
<keyword evidence="8 9" id="KW-0804">Transcription</keyword>
<evidence type="ECO:0000313" key="12">
    <source>
        <dbReference type="EMBL" id="EYB67253.1"/>
    </source>
</evidence>
<dbReference type="Pfam" id="PF00072">
    <property type="entry name" value="Response_reg"/>
    <property type="match status" value="1"/>
</dbReference>
<evidence type="ECO:0000256" key="10">
    <source>
        <dbReference type="PROSITE-ProRule" id="PRU00169"/>
    </source>
</evidence>
<comment type="subcellular location">
    <subcellularLocation>
        <location evidence="1 9">Cytoplasm</location>
    </subcellularLocation>
</comment>
<keyword evidence="7 9" id="KW-0010">Activator</keyword>
<dbReference type="InterPro" id="IPR011006">
    <property type="entry name" value="CheY-like_superfamily"/>
</dbReference>
<sequence>MSAPPSRVLIVEDDEIVRTIHRTLVQATPGFLVVGEVGTLAQAERDLGTVPVDLLIVDIYLPDGSGLDWVQRLPRTGTAPDTIMITAANDLRTVQTAVRSGVLDFLIKPFDHARLAAALQRHQQRRLTPSPAQLTQHAVDRLLRHDPVTRLPKGIDALTLQRVQLLLEKRPEALSAEAAGQCLGVSRITAWRYLEYLVTLSLAEVDVQYQPTGRPLKLYRHCVPRSG</sequence>
<dbReference type="SUPFAM" id="SSF52172">
    <property type="entry name" value="CheY-like"/>
    <property type="match status" value="1"/>
</dbReference>
<dbReference type="InterPro" id="IPR051271">
    <property type="entry name" value="2C-system_Tx_regulators"/>
</dbReference>
<comment type="caution">
    <text evidence="12">The sequence shown here is derived from an EMBL/GenBank/DDBJ whole genome shotgun (WGS) entry which is preliminary data.</text>
</comment>
<dbReference type="PATRIC" id="fig|1476583.3.peg.2728"/>
<keyword evidence="2 9" id="KW-0963">Cytoplasm</keyword>
<evidence type="ECO:0000313" key="13">
    <source>
        <dbReference type="Proteomes" id="UP000020492"/>
    </source>
</evidence>
<dbReference type="PIRSF" id="PIRSF006171">
    <property type="entry name" value="RR_citrat_malat"/>
    <property type="match status" value="1"/>
</dbReference>
<keyword evidence="5 9" id="KW-0805">Transcription regulation</keyword>
<dbReference type="SMART" id="SM00448">
    <property type="entry name" value="REC"/>
    <property type="match status" value="1"/>
</dbReference>
<dbReference type="GO" id="GO:0005737">
    <property type="term" value="C:cytoplasm"/>
    <property type="evidence" value="ECO:0007669"/>
    <property type="project" value="UniProtKB-SubCell"/>
</dbReference>
<dbReference type="InterPro" id="IPR024187">
    <property type="entry name" value="Sig_transdc_resp-reg_cit/mal"/>
</dbReference>
<evidence type="ECO:0000256" key="5">
    <source>
        <dbReference type="ARBA" id="ARBA00023015"/>
    </source>
</evidence>